<evidence type="ECO:0000313" key="2">
    <source>
        <dbReference type="EMBL" id="CAK9103072.1"/>
    </source>
</evidence>
<organism evidence="2 3">
    <name type="scientific">Durusdinium trenchii</name>
    <dbReference type="NCBI Taxonomy" id="1381693"/>
    <lineage>
        <taxon>Eukaryota</taxon>
        <taxon>Sar</taxon>
        <taxon>Alveolata</taxon>
        <taxon>Dinophyceae</taxon>
        <taxon>Suessiales</taxon>
        <taxon>Symbiodiniaceae</taxon>
        <taxon>Durusdinium</taxon>
    </lineage>
</organism>
<dbReference type="InterPro" id="IPR023573">
    <property type="entry name" value="Ribosomal_eL20_dom"/>
</dbReference>
<dbReference type="Gene3D" id="3.10.20.10">
    <property type="match status" value="1"/>
</dbReference>
<name>A0ABP0RV21_9DINO</name>
<sequence>MLTALAFGAACVPWRCWPRPVAGRRPDRPLSLGRLGMWFAAGAGVCVRSARARTLTRGEAESWRERRGLVGQELEGWPCSSAASRQSGHPKVSNRELQKVLDQIRSTPKQDVSSKPLLARARGLLRAALIRENAMFADEALGVLGRLQHHRGLQLSEEELYRFAEPLVKRSLRWRCPSDEEAAEELIRQRGDLNLPEDQVFEKSLSLLATQLIPAWLEDAQNARADRLKMASESWESLGVEDLEGAVLHVSVSLELGDRRALRRSLEVILSQTTDLRLVLQPAFLADLEARGLVSLDTRNSSNHWCQHVQRAASLACLGEKAGVLLRRHGALLLSEGQVIAEGFNHCAPPLRPRGLDPQLGRHRTFDSPEEARTVAKLSWKRSRPRPAQRHAEVHCLLQVPQLESLKSSHTEILIVELADVGPGFAWAEPCSRGCMQLLMKHGVRQGWWTDGKGGLVTRPFRHEPGLDVAAATFEGSGRLSNDPISERSCLDMAWKQLRETEGCRPWTQEELVQQGAEAVAEQQRQAPLKLRGRVFPLPPRKRSTEYAQAVNELHDTSPTKVKNYGIWLRYDSRTNTHNMYKEYRNININGAVGQLYQEIFRRSQVLTLDPFRSFTLQRCRTRTVAESMSWRCMATG</sequence>
<proteinExistence type="predicted"/>
<dbReference type="Proteomes" id="UP001642484">
    <property type="component" value="Unassembled WGS sequence"/>
</dbReference>
<protein>
    <recommendedName>
        <fullName evidence="1">Large ribosomal subunit protein eL20 domain-containing protein</fullName>
    </recommendedName>
</protein>
<feature type="domain" description="Large ribosomal subunit protein eL20" evidence="1">
    <location>
        <begin position="572"/>
        <end position="600"/>
    </location>
</feature>
<keyword evidence="3" id="KW-1185">Reference proteome</keyword>
<comment type="caution">
    <text evidence="2">The sequence shown here is derived from an EMBL/GenBank/DDBJ whole genome shotgun (WGS) entry which is preliminary data.</text>
</comment>
<reference evidence="2 3" key="1">
    <citation type="submission" date="2024-02" db="EMBL/GenBank/DDBJ databases">
        <authorList>
            <person name="Chen Y."/>
            <person name="Shah S."/>
            <person name="Dougan E. K."/>
            <person name="Thang M."/>
            <person name="Chan C."/>
        </authorList>
    </citation>
    <scope>NUCLEOTIDE SEQUENCE [LARGE SCALE GENOMIC DNA]</scope>
</reference>
<dbReference type="InterPro" id="IPR021138">
    <property type="entry name" value="Ribosomal_eL20_eukaryotes"/>
</dbReference>
<evidence type="ECO:0000313" key="3">
    <source>
        <dbReference type="Proteomes" id="UP001642484"/>
    </source>
</evidence>
<dbReference type="Gene3D" id="3.40.140.10">
    <property type="entry name" value="Cytidine Deaminase, domain 2"/>
    <property type="match status" value="1"/>
</dbReference>
<dbReference type="PANTHER" id="PTHR10052">
    <property type="entry name" value="60S RIBOSOMAL PROTEIN L18A"/>
    <property type="match status" value="1"/>
</dbReference>
<dbReference type="EMBL" id="CAXAMN010026461">
    <property type="protein sequence ID" value="CAK9103072.1"/>
    <property type="molecule type" value="Genomic_DNA"/>
</dbReference>
<dbReference type="Pfam" id="PF01775">
    <property type="entry name" value="Ribosomal_L18A"/>
    <property type="match status" value="1"/>
</dbReference>
<gene>
    <name evidence="2" type="ORF">CCMP2556_LOCUS48440</name>
</gene>
<dbReference type="SUPFAM" id="SSF160374">
    <property type="entry name" value="RplX-like"/>
    <property type="match status" value="1"/>
</dbReference>
<accession>A0ABP0RV21</accession>
<evidence type="ECO:0000259" key="1">
    <source>
        <dbReference type="Pfam" id="PF01775"/>
    </source>
</evidence>